<dbReference type="SUPFAM" id="SSF143744">
    <property type="entry name" value="GlcG-like"/>
    <property type="match status" value="1"/>
</dbReference>
<dbReference type="Gene3D" id="3.30.450.150">
    <property type="entry name" value="Haem-degrading domain"/>
    <property type="match status" value="1"/>
</dbReference>
<protein>
    <submittedName>
        <fullName evidence="1">Glycolate utilization protein</fullName>
    </submittedName>
</protein>
<keyword evidence="2" id="KW-1185">Reference proteome</keyword>
<dbReference type="PANTHER" id="PTHR34309">
    <property type="entry name" value="SLR1406 PROTEIN"/>
    <property type="match status" value="1"/>
</dbReference>
<dbReference type="RefSeq" id="WP_067136194.1">
    <property type="nucleotide sequence ID" value="NZ_KQ948234.1"/>
</dbReference>
<dbReference type="InterPro" id="IPR038084">
    <property type="entry name" value="PduO/GlcC-like_sf"/>
</dbReference>
<gene>
    <name evidence="1" type="ORF">AQI95_41140</name>
</gene>
<dbReference type="PANTHER" id="PTHR34309:SF1">
    <property type="entry name" value="PROTEIN GLCG"/>
    <property type="match status" value="1"/>
</dbReference>
<reference evidence="1 2" key="1">
    <citation type="submission" date="2015-10" db="EMBL/GenBank/DDBJ databases">
        <title>Draft genome sequence of Streptomyces yokosukanensis DSM 40224, type strain for the species Streptomyces yokosukanensis.</title>
        <authorList>
            <person name="Ruckert C."/>
            <person name="Winkler A."/>
            <person name="Kalinowski J."/>
            <person name="Kampfer P."/>
            <person name="Glaeser S."/>
        </authorList>
    </citation>
    <scope>NUCLEOTIDE SEQUENCE [LARGE SCALE GENOMIC DNA]</scope>
    <source>
        <strain evidence="1 2">DSM 40224</strain>
    </source>
</reference>
<accession>A0A124HDS6</accession>
<dbReference type="OrthoDB" id="9778896at2"/>
<dbReference type="InterPro" id="IPR052517">
    <property type="entry name" value="GlcG_carb_metab_protein"/>
</dbReference>
<evidence type="ECO:0000313" key="1">
    <source>
        <dbReference type="EMBL" id="KUM98481.1"/>
    </source>
</evidence>
<dbReference type="Proteomes" id="UP000053127">
    <property type="component" value="Unassembled WGS sequence"/>
</dbReference>
<organism evidence="1 2">
    <name type="scientific">Streptomyces yokosukanensis</name>
    <dbReference type="NCBI Taxonomy" id="67386"/>
    <lineage>
        <taxon>Bacteria</taxon>
        <taxon>Bacillati</taxon>
        <taxon>Actinomycetota</taxon>
        <taxon>Actinomycetes</taxon>
        <taxon>Kitasatosporales</taxon>
        <taxon>Streptomycetaceae</taxon>
        <taxon>Streptomyces</taxon>
    </lineage>
</organism>
<dbReference type="STRING" id="67386.AQI95_41140"/>
<dbReference type="InterPro" id="IPR005624">
    <property type="entry name" value="PduO/GlcC-like"/>
</dbReference>
<comment type="caution">
    <text evidence="1">The sequence shown here is derived from an EMBL/GenBank/DDBJ whole genome shotgun (WGS) entry which is preliminary data.</text>
</comment>
<sequence>MSIKLDTAQAVIARARDHAVAIGVPMNIAVVDGGGHLVAFARMDGSILGSIEIALAKAKTSVLFDGPSESLWEFCKPGGPAPTTEYTNGGLIPYAGGLPVHDDNGTVIGAIGVSGGMPVQDGEVARIALGKEAR</sequence>
<dbReference type="Pfam" id="PF03928">
    <property type="entry name" value="HbpS-like"/>
    <property type="match status" value="1"/>
</dbReference>
<name>A0A124HDS6_9ACTN</name>
<proteinExistence type="predicted"/>
<evidence type="ECO:0000313" key="2">
    <source>
        <dbReference type="Proteomes" id="UP000053127"/>
    </source>
</evidence>
<dbReference type="EMBL" id="LMWN01000077">
    <property type="protein sequence ID" value="KUM98481.1"/>
    <property type="molecule type" value="Genomic_DNA"/>
</dbReference>
<dbReference type="AlphaFoldDB" id="A0A124HDS6"/>